<name>A0A1I2YBA8_9FIRM</name>
<gene>
    <name evidence="1" type="ORF">SAMN05660649_04346</name>
</gene>
<dbReference type="AlphaFoldDB" id="A0A1I2YBA8"/>
<dbReference type="EMBL" id="FOOX01000020">
    <property type="protein sequence ID" value="SFH22647.1"/>
    <property type="molecule type" value="Genomic_DNA"/>
</dbReference>
<organism evidence="1 2">
    <name type="scientific">Desulfotruncus arcticus DSM 17038</name>
    <dbReference type="NCBI Taxonomy" id="1121424"/>
    <lineage>
        <taxon>Bacteria</taxon>
        <taxon>Bacillati</taxon>
        <taxon>Bacillota</taxon>
        <taxon>Clostridia</taxon>
        <taxon>Eubacteriales</taxon>
        <taxon>Desulfallaceae</taxon>
        <taxon>Desulfotruncus</taxon>
    </lineage>
</organism>
<evidence type="ECO:0000313" key="2">
    <source>
        <dbReference type="Proteomes" id="UP000199337"/>
    </source>
</evidence>
<reference evidence="2" key="1">
    <citation type="submission" date="2016-10" db="EMBL/GenBank/DDBJ databases">
        <authorList>
            <person name="Varghese N."/>
            <person name="Submissions S."/>
        </authorList>
    </citation>
    <scope>NUCLEOTIDE SEQUENCE [LARGE SCALE GENOMIC DNA]</scope>
    <source>
        <strain evidence="2">DSM 17038</strain>
    </source>
</reference>
<dbReference type="STRING" id="341036.SAMN05660649_04346"/>
<dbReference type="OrthoDB" id="2085387at2"/>
<dbReference type="Proteomes" id="UP000199337">
    <property type="component" value="Unassembled WGS sequence"/>
</dbReference>
<evidence type="ECO:0000313" key="1">
    <source>
        <dbReference type="EMBL" id="SFH22647.1"/>
    </source>
</evidence>
<accession>A0A1I2YBA8</accession>
<proteinExistence type="predicted"/>
<sequence>MGLAEADLADKLATRYAATRDTDTFDELYHVMYSIVRRDAKRHYINTRIYGIAYEDLESIFLQCLYEEALIHKGGGLFIRNYRAKCNRELIKEINRKKAQRRYKEGLPPIYTSGLDRLENLRLSGKFIRKSLEDEIIDRLDAKKLLADFVAKAHKQYSKIILLLIDGYTNEEIAAVLGSNRYSPKIRKTVSRAKKTYRLHCEAELLKAS</sequence>
<protein>
    <submittedName>
        <fullName evidence="1">Uncharacterized protein</fullName>
    </submittedName>
</protein>
<keyword evidence="2" id="KW-1185">Reference proteome</keyword>
<dbReference type="RefSeq" id="WP_092474300.1">
    <property type="nucleotide sequence ID" value="NZ_FOOX01000020.1"/>
</dbReference>